<dbReference type="InterPro" id="IPR004843">
    <property type="entry name" value="Calcineurin-like_PHP"/>
</dbReference>
<dbReference type="OrthoDB" id="9783283at2"/>
<keyword evidence="6 10" id="KW-0378">Hydrolase</keyword>
<dbReference type="GO" id="GO:0009245">
    <property type="term" value="P:lipid A biosynthetic process"/>
    <property type="evidence" value="ECO:0007669"/>
    <property type="project" value="UniProtKB-UniRule"/>
</dbReference>
<feature type="binding site" evidence="10">
    <location>
        <position position="123"/>
    </location>
    <ligand>
        <name>substrate</name>
    </ligand>
</feature>
<feature type="binding site" evidence="10">
    <location>
        <position position="42"/>
    </location>
    <ligand>
        <name>Mn(2+)</name>
        <dbReference type="ChEBI" id="CHEBI:29035"/>
        <label>2</label>
    </ligand>
</feature>
<dbReference type="GO" id="GO:0008758">
    <property type="term" value="F:UDP-2,3-diacylglucosamine hydrolase activity"/>
    <property type="evidence" value="ECO:0007669"/>
    <property type="project" value="UniProtKB-UniRule"/>
</dbReference>
<dbReference type="Proteomes" id="UP000199556">
    <property type="component" value="Unassembled WGS sequence"/>
</dbReference>
<keyword evidence="4 10" id="KW-0441">Lipid A biosynthesis</keyword>
<gene>
    <name evidence="10" type="primary">lpxH</name>
    <name evidence="12" type="ORF">SAMN05421721_10596</name>
</gene>
<proteinExistence type="inferred from homology"/>
<evidence type="ECO:0000313" key="12">
    <source>
        <dbReference type="EMBL" id="SFM42664.1"/>
    </source>
</evidence>
<evidence type="ECO:0000259" key="11">
    <source>
        <dbReference type="Pfam" id="PF00149"/>
    </source>
</evidence>
<evidence type="ECO:0000256" key="7">
    <source>
        <dbReference type="ARBA" id="ARBA00023098"/>
    </source>
</evidence>
<feature type="binding site" evidence="10">
    <location>
        <position position="115"/>
    </location>
    <ligand>
        <name>Mn(2+)</name>
        <dbReference type="ChEBI" id="CHEBI:29035"/>
        <label>2</label>
    </ligand>
</feature>
<feature type="binding site" evidence="10">
    <location>
        <position position="196"/>
    </location>
    <ligand>
        <name>substrate</name>
    </ligand>
</feature>
<evidence type="ECO:0000256" key="8">
    <source>
        <dbReference type="ARBA" id="ARBA00023136"/>
    </source>
</evidence>
<dbReference type="NCBIfam" id="NF003743">
    <property type="entry name" value="PRK05340.1"/>
    <property type="match status" value="1"/>
</dbReference>
<dbReference type="CDD" id="cd07398">
    <property type="entry name" value="MPP_YbbF-LpxH"/>
    <property type="match status" value="1"/>
</dbReference>
<evidence type="ECO:0000256" key="6">
    <source>
        <dbReference type="ARBA" id="ARBA00022801"/>
    </source>
</evidence>
<dbReference type="RefSeq" id="WP_090484294.1">
    <property type="nucleotide sequence ID" value="NZ_FOUO01000005.1"/>
</dbReference>
<dbReference type="PANTHER" id="PTHR34990">
    <property type="entry name" value="UDP-2,3-DIACYLGLUCOSAMINE HYDROLASE-RELATED"/>
    <property type="match status" value="1"/>
</dbReference>
<evidence type="ECO:0000256" key="5">
    <source>
        <dbReference type="ARBA" id="ARBA00022723"/>
    </source>
</evidence>
<keyword evidence="2 10" id="KW-0444">Lipid biosynthesis</keyword>
<dbReference type="InterPro" id="IPR029052">
    <property type="entry name" value="Metallo-depent_PP-like"/>
</dbReference>
<dbReference type="SUPFAM" id="SSF56300">
    <property type="entry name" value="Metallo-dependent phosphatases"/>
    <property type="match status" value="1"/>
</dbReference>
<feature type="binding site" evidence="10">
    <location>
        <position position="42"/>
    </location>
    <ligand>
        <name>Mn(2+)</name>
        <dbReference type="ChEBI" id="CHEBI:29035"/>
        <label>1</label>
    </ligand>
</feature>
<keyword evidence="7 10" id="KW-0443">Lipid metabolism</keyword>
<feature type="binding site" evidence="10">
    <location>
        <position position="161"/>
    </location>
    <ligand>
        <name>substrate</name>
    </ligand>
</feature>
<dbReference type="GO" id="GO:0030145">
    <property type="term" value="F:manganese ion binding"/>
    <property type="evidence" value="ECO:0007669"/>
    <property type="project" value="UniProtKB-UniRule"/>
</dbReference>
<comment type="subcellular location">
    <subcellularLocation>
        <location evidence="10">Cell inner membrane</location>
        <topology evidence="10">Peripheral membrane protein</topology>
        <orientation evidence="10">Cytoplasmic side</orientation>
    </subcellularLocation>
</comment>
<dbReference type="InterPro" id="IPR010138">
    <property type="entry name" value="UDP-diacylglucosamine_Hdrlase"/>
</dbReference>
<evidence type="ECO:0000256" key="3">
    <source>
        <dbReference type="ARBA" id="ARBA00022519"/>
    </source>
</evidence>
<dbReference type="NCBIfam" id="TIGR01854">
    <property type="entry name" value="lipid_A_lpxH"/>
    <property type="match status" value="1"/>
</dbReference>
<evidence type="ECO:0000256" key="4">
    <source>
        <dbReference type="ARBA" id="ARBA00022556"/>
    </source>
</evidence>
<feature type="binding site" evidence="10">
    <location>
        <position position="11"/>
    </location>
    <ligand>
        <name>Mn(2+)</name>
        <dbReference type="ChEBI" id="CHEBI:29035"/>
        <label>1</label>
    </ligand>
</feature>
<dbReference type="GO" id="GO:0019897">
    <property type="term" value="C:extrinsic component of plasma membrane"/>
    <property type="evidence" value="ECO:0007669"/>
    <property type="project" value="UniProtKB-UniRule"/>
</dbReference>
<evidence type="ECO:0000256" key="2">
    <source>
        <dbReference type="ARBA" id="ARBA00022516"/>
    </source>
</evidence>
<dbReference type="EC" id="3.6.1.54" evidence="10"/>
<feature type="binding site" evidence="10">
    <location>
        <position position="9"/>
    </location>
    <ligand>
        <name>Mn(2+)</name>
        <dbReference type="ChEBI" id="CHEBI:29035"/>
        <label>1</label>
    </ligand>
</feature>
<keyword evidence="13" id="KW-1185">Reference proteome</keyword>
<comment type="function">
    <text evidence="10">Hydrolyzes the pyrophosphate bond of UDP-2,3-diacylglucosamine to yield 2,3-diacylglucosamine 1-phosphate (lipid X) and UMP by catalyzing the attack of water at the alpha-P atom. Involved in the biosynthesis of lipid A, a phosphorylated glycolipid that anchors the lipopolysaccharide to the outer membrane of the cell.</text>
</comment>
<name>A0A1I4QRG5_ECTMO</name>
<organism evidence="12 13">
    <name type="scientific">Ectothiorhodospira mobilis</name>
    <dbReference type="NCBI Taxonomy" id="195064"/>
    <lineage>
        <taxon>Bacteria</taxon>
        <taxon>Pseudomonadati</taxon>
        <taxon>Pseudomonadota</taxon>
        <taxon>Gammaproteobacteria</taxon>
        <taxon>Chromatiales</taxon>
        <taxon>Ectothiorhodospiraceae</taxon>
        <taxon>Ectothiorhodospira</taxon>
    </lineage>
</organism>
<evidence type="ECO:0000313" key="13">
    <source>
        <dbReference type="Proteomes" id="UP000199556"/>
    </source>
</evidence>
<comment type="similarity">
    <text evidence="10">Belongs to the LpxH family.</text>
</comment>
<evidence type="ECO:0000256" key="10">
    <source>
        <dbReference type="HAMAP-Rule" id="MF_00575"/>
    </source>
</evidence>
<evidence type="ECO:0000256" key="1">
    <source>
        <dbReference type="ARBA" id="ARBA00022475"/>
    </source>
</evidence>
<feature type="domain" description="Calcineurin-like phosphoesterase" evidence="11">
    <location>
        <begin position="4"/>
        <end position="200"/>
    </location>
</feature>
<dbReference type="GO" id="GO:0005737">
    <property type="term" value="C:cytoplasm"/>
    <property type="evidence" value="ECO:0007669"/>
    <property type="project" value="InterPro"/>
</dbReference>
<feature type="binding site" evidence="10">
    <location>
        <position position="196"/>
    </location>
    <ligand>
        <name>Mn(2+)</name>
        <dbReference type="ChEBI" id="CHEBI:29035"/>
        <label>2</label>
    </ligand>
</feature>
<reference evidence="12 13" key="1">
    <citation type="submission" date="2016-10" db="EMBL/GenBank/DDBJ databases">
        <authorList>
            <person name="de Groot N.N."/>
        </authorList>
    </citation>
    <scope>NUCLEOTIDE SEQUENCE [LARGE SCALE GENOMIC DNA]</scope>
    <source>
        <strain evidence="12 13">DSM 4180</strain>
    </source>
</reference>
<dbReference type="EMBL" id="FOUO01000005">
    <property type="protein sequence ID" value="SFM42664.1"/>
    <property type="molecule type" value="Genomic_DNA"/>
</dbReference>
<feature type="binding site" evidence="10">
    <location>
        <position position="168"/>
    </location>
    <ligand>
        <name>substrate</name>
    </ligand>
</feature>
<keyword evidence="1 10" id="KW-1003">Cell membrane</keyword>
<feature type="binding site" evidence="10">
    <location>
        <position position="165"/>
    </location>
    <ligand>
        <name>substrate</name>
    </ligand>
</feature>
<comment type="pathway">
    <text evidence="10">Glycolipid biosynthesis; lipid IV(A) biosynthesis; lipid IV(A) from (3R)-3-hydroxytetradecanoyl-[acyl-carrier-protein] and UDP-N-acetyl-alpha-D-glucosamine: step 4/6.</text>
</comment>
<dbReference type="UniPathway" id="UPA00359">
    <property type="reaction ID" value="UER00480"/>
</dbReference>
<keyword evidence="3 10" id="KW-0997">Cell inner membrane</keyword>
<comment type="cofactor">
    <cofactor evidence="10">
        <name>Mn(2+)</name>
        <dbReference type="ChEBI" id="CHEBI:29035"/>
    </cofactor>
    <text evidence="10">Binds 2 Mn(2+) ions per subunit in a binuclear metal center.</text>
</comment>
<dbReference type="Pfam" id="PF00149">
    <property type="entry name" value="Metallophos"/>
    <property type="match status" value="1"/>
</dbReference>
<feature type="binding site" evidence="10">
    <location>
        <position position="80"/>
    </location>
    <ligand>
        <name>Mn(2+)</name>
        <dbReference type="ChEBI" id="CHEBI:29035"/>
        <label>2</label>
    </ligand>
</feature>
<keyword evidence="5 10" id="KW-0479">Metal-binding</keyword>
<keyword evidence="8 10" id="KW-0472">Membrane</keyword>
<feature type="binding site" evidence="10">
    <location>
        <position position="198"/>
    </location>
    <ligand>
        <name>Mn(2+)</name>
        <dbReference type="ChEBI" id="CHEBI:29035"/>
        <label>1</label>
    </ligand>
</feature>
<dbReference type="InterPro" id="IPR043461">
    <property type="entry name" value="LpxH-like"/>
</dbReference>
<dbReference type="HAMAP" id="MF_00575">
    <property type="entry name" value="LpxH"/>
    <property type="match status" value="1"/>
</dbReference>
<protein>
    <recommendedName>
        <fullName evidence="10">UDP-2,3-diacylglucosamine hydrolase</fullName>
        <ecNumber evidence="10">3.6.1.54</ecNumber>
    </recommendedName>
    <alternativeName>
        <fullName evidence="10">UDP-2,3-diacylglucosamine diphosphatase</fullName>
    </alternativeName>
</protein>
<dbReference type="Gene3D" id="3.60.21.10">
    <property type="match status" value="1"/>
</dbReference>
<keyword evidence="9 10" id="KW-0464">Manganese</keyword>
<evidence type="ECO:0000256" key="9">
    <source>
        <dbReference type="ARBA" id="ARBA00023211"/>
    </source>
</evidence>
<feature type="binding site" evidence="10">
    <location>
        <begin position="80"/>
        <end position="81"/>
    </location>
    <ligand>
        <name>substrate</name>
    </ligand>
</feature>
<accession>A0A1I4QRG5</accession>
<dbReference type="PANTHER" id="PTHR34990:SF1">
    <property type="entry name" value="UDP-2,3-DIACYLGLUCOSAMINE HYDROLASE"/>
    <property type="match status" value="1"/>
</dbReference>
<dbReference type="AlphaFoldDB" id="A0A1I4QRG5"/>
<comment type="catalytic activity">
    <reaction evidence="10">
        <text>UDP-2-N,3-O-bis[(3R)-3-hydroxytetradecanoyl]-alpha-D-glucosamine + H2O = 2-N,3-O-bis[(3R)-3-hydroxytetradecanoyl]-alpha-D-glucosaminyl 1-phosphate + UMP + 2 H(+)</text>
        <dbReference type="Rhea" id="RHEA:25213"/>
        <dbReference type="ChEBI" id="CHEBI:15377"/>
        <dbReference type="ChEBI" id="CHEBI:15378"/>
        <dbReference type="ChEBI" id="CHEBI:57865"/>
        <dbReference type="ChEBI" id="CHEBI:57957"/>
        <dbReference type="ChEBI" id="CHEBI:78847"/>
        <dbReference type="EC" id="3.6.1.54"/>
    </reaction>
</comment>
<dbReference type="STRING" id="195064.SAMN05421721_10596"/>
<sequence>MRSTLFVSDLHLDPDRPAILAAFERLLRGPARQADALYILGDLFEYWIGDDDPAPHLEPVFDALADLAQAGVPVYFTHGNRDFLVGEGFARRSRCRLLDTETVIDLYGTPVLLMHGDSLCTDDHEYMAFRDMVRDAQWQAAFLARPLAERHAEAEAMRARSRRSTRRKPADITDVHPGAVEAALRRNGVRILIHGHTHRPALHDLTLDGAPARRIVLPDWYETGGLLRATPEGMALETWPVT</sequence>